<evidence type="ECO:0000256" key="9">
    <source>
        <dbReference type="ARBA" id="ARBA00022842"/>
    </source>
</evidence>
<keyword evidence="9" id="KW-0460">Magnesium</keyword>
<dbReference type="GO" id="GO:0000049">
    <property type="term" value="F:tRNA binding"/>
    <property type="evidence" value="ECO:0007669"/>
    <property type="project" value="UniProtKB-KW"/>
</dbReference>
<reference evidence="14" key="1">
    <citation type="journal article" date="2014" name="Front. Microbiol.">
        <title>High frequency of phylogenetically diverse reductive dehalogenase-homologous genes in deep subseafloor sedimentary metagenomes.</title>
        <authorList>
            <person name="Kawai M."/>
            <person name="Futagami T."/>
            <person name="Toyoda A."/>
            <person name="Takaki Y."/>
            <person name="Nishi S."/>
            <person name="Hori S."/>
            <person name="Arai W."/>
            <person name="Tsubouchi T."/>
            <person name="Morono Y."/>
            <person name="Uchiyama I."/>
            <person name="Ito T."/>
            <person name="Fujiyama A."/>
            <person name="Inagaki F."/>
            <person name="Takami H."/>
        </authorList>
    </citation>
    <scope>NUCLEOTIDE SEQUENCE</scope>
    <source>
        <strain evidence="14">Expedition CK06-06</strain>
    </source>
</reference>
<evidence type="ECO:0000256" key="7">
    <source>
        <dbReference type="ARBA" id="ARBA00022723"/>
    </source>
</evidence>
<feature type="domain" description="Poly A polymerase head" evidence="11">
    <location>
        <begin position="35"/>
        <end position="183"/>
    </location>
</feature>
<evidence type="ECO:0000256" key="10">
    <source>
        <dbReference type="ARBA" id="ARBA00022884"/>
    </source>
</evidence>
<dbReference type="EMBL" id="BART01001140">
    <property type="protein sequence ID" value="GAG63077.1"/>
    <property type="molecule type" value="Genomic_DNA"/>
</dbReference>
<dbReference type="Gene3D" id="1.10.246.80">
    <property type="match status" value="1"/>
</dbReference>
<evidence type="ECO:0000313" key="14">
    <source>
        <dbReference type="EMBL" id="GAG63077.1"/>
    </source>
</evidence>
<dbReference type="SUPFAM" id="SSF81301">
    <property type="entry name" value="Nucleotidyltransferase"/>
    <property type="match status" value="1"/>
</dbReference>
<keyword evidence="8" id="KW-0547">Nucleotide-binding</keyword>
<dbReference type="Pfam" id="PF01743">
    <property type="entry name" value="PolyA_pol"/>
    <property type="match status" value="1"/>
</dbReference>
<evidence type="ECO:0000256" key="4">
    <source>
        <dbReference type="ARBA" id="ARBA00022679"/>
    </source>
</evidence>
<evidence type="ECO:0000256" key="3">
    <source>
        <dbReference type="ARBA" id="ARBA00022555"/>
    </source>
</evidence>
<keyword evidence="5" id="KW-0819">tRNA processing</keyword>
<dbReference type="InterPro" id="IPR043519">
    <property type="entry name" value="NT_sf"/>
</dbReference>
<dbReference type="InterPro" id="IPR032828">
    <property type="entry name" value="PolyA_RNA-bd"/>
</dbReference>
<dbReference type="Gene3D" id="1.10.3090.10">
    <property type="entry name" value="cca-adding enzyme, domain 2"/>
    <property type="match status" value="1"/>
</dbReference>
<evidence type="ECO:0000259" key="13">
    <source>
        <dbReference type="Pfam" id="PF13735"/>
    </source>
</evidence>
<proteinExistence type="inferred from homology"/>
<dbReference type="InterPro" id="IPR050124">
    <property type="entry name" value="tRNA_CCA-adding_enzyme"/>
</dbReference>
<dbReference type="GO" id="GO:0000166">
    <property type="term" value="F:nucleotide binding"/>
    <property type="evidence" value="ECO:0007669"/>
    <property type="project" value="UniProtKB-KW"/>
</dbReference>
<dbReference type="Pfam" id="PF13735">
    <property type="entry name" value="tRNA_NucTran2_2"/>
    <property type="match status" value="1"/>
</dbReference>
<dbReference type="InterPro" id="IPR032810">
    <property type="entry name" value="CCA-adding_enz_C"/>
</dbReference>
<protein>
    <recommendedName>
        <fullName evidence="15">HD/PDEase domain-containing protein</fullName>
    </recommendedName>
</protein>
<keyword evidence="3" id="KW-0820">tRNA-binding</keyword>
<evidence type="ECO:0000256" key="5">
    <source>
        <dbReference type="ARBA" id="ARBA00022694"/>
    </source>
</evidence>
<evidence type="ECO:0000256" key="6">
    <source>
        <dbReference type="ARBA" id="ARBA00022695"/>
    </source>
</evidence>
<comment type="similarity">
    <text evidence="2">Belongs to the tRNA nucleotidyltransferase/poly(A) polymerase family.</text>
</comment>
<organism evidence="14">
    <name type="scientific">marine sediment metagenome</name>
    <dbReference type="NCBI Taxonomy" id="412755"/>
    <lineage>
        <taxon>unclassified sequences</taxon>
        <taxon>metagenomes</taxon>
        <taxon>ecological metagenomes</taxon>
    </lineage>
</organism>
<keyword evidence="10" id="KW-0694">RNA-binding</keyword>
<evidence type="ECO:0000256" key="1">
    <source>
        <dbReference type="ARBA" id="ARBA00001946"/>
    </source>
</evidence>
<feature type="domain" description="CCA-adding enzyme C-terminal" evidence="13">
    <location>
        <begin position="360"/>
        <end position="510"/>
    </location>
</feature>
<dbReference type="AlphaFoldDB" id="X0ZYW8"/>
<keyword evidence="4" id="KW-0808">Transferase</keyword>
<name>X0ZYW8_9ZZZZ</name>
<dbReference type="GO" id="GO:0046872">
    <property type="term" value="F:metal ion binding"/>
    <property type="evidence" value="ECO:0007669"/>
    <property type="project" value="UniProtKB-KW"/>
</dbReference>
<dbReference type="Pfam" id="PF12627">
    <property type="entry name" value="PolyA_pol_RNAbd"/>
    <property type="match status" value="1"/>
</dbReference>
<gene>
    <name evidence="14" type="ORF">S01H4_04298</name>
</gene>
<evidence type="ECO:0000256" key="8">
    <source>
        <dbReference type="ARBA" id="ARBA00022741"/>
    </source>
</evidence>
<dbReference type="GO" id="GO:0016779">
    <property type="term" value="F:nucleotidyltransferase activity"/>
    <property type="evidence" value="ECO:0007669"/>
    <property type="project" value="UniProtKB-KW"/>
</dbReference>
<feature type="domain" description="tRNA nucleotidyltransferase/poly(A) polymerase RNA and SrmB- binding" evidence="12">
    <location>
        <begin position="208"/>
        <end position="268"/>
    </location>
</feature>
<evidence type="ECO:0000259" key="11">
    <source>
        <dbReference type="Pfam" id="PF01743"/>
    </source>
</evidence>
<dbReference type="Gene3D" id="3.30.460.10">
    <property type="entry name" value="Beta Polymerase, domain 2"/>
    <property type="match status" value="1"/>
</dbReference>
<dbReference type="SUPFAM" id="SSF81891">
    <property type="entry name" value="Poly A polymerase C-terminal region-like"/>
    <property type="match status" value="1"/>
</dbReference>
<dbReference type="PANTHER" id="PTHR47545">
    <property type="entry name" value="MULTIFUNCTIONAL CCA PROTEIN"/>
    <property type="match status" value="1"/>
</dbReference>
<dbReference type="PANTHER" id="PTHR47545:SF2">
    <property type="entry name" value="CC-ADDING TRNA NUCLEOTIDYLTRANSFERASE"/>
    <property type="match status" value="1"/>
</dbReference>
<sequence length="513" mass="59806">MDRKDIILKLKKRILKEPMLKEIFNKIVSYFPDSYLVGGFIRDIALDIDSRNLDIVAQFSPEKIAKFVSSIKGAKFFPLDIKRKIFRMIIKNNSEKKDNGKTKNDSDITTIDFSFYDIIKIKNELTGRDFTINAIAVPTVIFSETYELPTKIIKKDYELPYKLPFNLMDPFNGLKDLTEGRLRLVSEKALRDDPVRILRAFRFKLSHNLSISEKLKQKIKSDSNMLRSVSGERIAEEVLKIFSHTNLSSTLKEMQKLNVLKQLFPSIEDNVGISQFGYHSEDVFDHLLKCVDKMDNIEEFIKIYLTDYSKQIFSHLNKLIQGDYKKFTFLKLAAFLHDIDKSETKVVDNNGRIKFYNHQNVGAEKIENICKNIRLSNKAKNYLVKMVEKHMRIPNLLSLEKITDRATYRLIREAGDELLDLILLCYVDRVADPGPLVEVDFEKKMIKYFNKILYLRAKIIKQTKKPLIRGDEIIEKFRLTPGPKIGEILKLVEKERALGNISNKRQVIYQRMN</sequence>
<keyword evidence="7" id="KW-0479">Metal-binding</keyword>
<evidence type="ECO:0000259" key="12">
    <source>
        <dbReference type="Pfam" id="PF12627"/>
    </source>
</evidence>
<comment type="cofactor">
    <cofactor evidence="1">
        <name>Mg(2+)</name>
        <dbReference type="ChEBI" id="CHEBI:18420"/>
    </cofactor>
</comment>
<dbReference type="GO" id="GO:0008033">
    <property type="term" value="P:tRNA processing"/>
    <property type="evidence" value="ECO:0007669"/>
    <property type="project" value="UniProtKB-KW"/>
</dbReference>
<evidence type="ECO:0008006" key="15">
    <source>
        <dbReference type="Google" id="ProtNLM"/>
    </source>
</evidence>
<dbReference type="InterPro" id="IPR002646">
    <property type="entry name" value="PolA_pol_head_dom"/>
</dbReference>
<comment type="caution">
    <text evidence="14">The sequence shown here is derived from an EMBL/GenBank/DDBJ whole genome shotgun (WGS) entry which is preliminary data.</text>
</comment>
<accession>X0ZYW8</accession>
<evidence type="ECO:0000256" key="2">
    <source>
        <dbReference type="ARBA" id="ARBA00007265"/>
    </source>
</evidence>
<keyword evidence="6" id="KW-0548">Nucleotidyltransferase</keyword>